<evidence type="ECO:0000313" key="2">
    <source>
        <dbReference type="Proteomes" id="UP000501063"/>
    </source>
</evidence>
<dbReference type="KEGG" id="pnt:G5B91_35470"/>
<protein>
    <submittedName>
        <fullName evidence="1">Uncharacterized protein</fullName>
    </submittedName>
</protein>
<name>A0A6G6J8U7_PSENT</name>
<gene>
    <name evidence="1" type="ORF">G5B91_35470</name>
</gene>
<accession>A0A6G6J8U7</accession>
<dbReference type="Proteomes" id="UP000501063">
    <property type="component" value="Plasmid pPniHBP1_1"/>
</dbReference>
<reference evidence="1 2" key="1">
    <citation type="submission" date="2020-02" db="EMBL/GenBank/DDBJ databases">
        <title>Integrative conjugative elements (ICEs) and plasmids drive adaptation of Pseudomonas nitroreducens strain HBP1 to wastewater environment.</title>
        <authorList>
            <person name="Sentchilo V."/>
            <person name="Carraro N."/>
            <person name="Bertelli C."/>
            <person name="van der Meer J.R."/>
        </authorList>
    </citation>
    <scope>NUCLEOTIDE SEQUENCE [LARGE SCALE GENOMIC DNA]</scope>
    <source>
        <strain evidence="1 2">HBP1</strain>
        <plasmid evidence="2">ppnihbp1_1</plasmid>
    </source>
</reference>
<sequence>MSNPTRTQQLVYDQAGAEAGVATGAVHRCRMEGCQGERVSVRWPDDHFTYPCSRGLVLRTDGARQIG</sequence>
<geneLocation type="plasmid" evidence="2">
    <name>ppnihbp1_1</name>
</geneLocation>
<proteinExistence type="predicted"/>
<keyword evidence="1" id="KW-0614">Plasmid</keyword>
<dbReference type="AlphaFoldDB" id="A0A6G6J8U7"/>
<dbReference type="RefSeq" id="WP_017519886.1">
    <property type="nucleotide sequence ID" value="NZ_CP049142.1"/>
</dbReference>
<dbReference type="EMBL" id="CP049142">
    <property type="protein sequence ID" value="QIE91627.1"/>
    <property type="molecule type" value="Genomic_DNA"/>
</dbReference>
<evidence type="ECO:0000313" key="1">
    <source>
        <dbReference type="EMBL" id="QIE91627.1"/>
    </source>
</evidence>
<organism evidence="1 2">
    <name type="scientific">Pseudomonas nitroreducens</name>
    <dbReference type="NCBI Taxonomy" id="46680"/>
    <lineage>
        <taxon>Bacteria</taxon>
        <taxon>Pseudomonadati</taxon>
        <taxon>Pseudomonadota</taxon>
        <taxon>Gammaproteobacteria</taxon>
        <taxon>Pseudomonadales</taxon>
        <taxon>Pseudomonadaceae</taxon>
        <taxon>Pseudomonas</taxon>
    </lineage>
</organism>